<sequence length="254" mass="28476">MIGIIVQARMSSSRLPSKVMRPLAGQPMLYQQIKRLQRSQLADALIIATSDDSSDDAIASLCTEHNITHFRGSLDDVLARFYFAAKANQLETIVRICGDCPLIDAALVDSIIQFHSENHADYTSNCVQRYFPDGQDIEVFSFLALEQAYLLAKKPSEREHVTPFIRDSGQFTIKNYPSKIDLSAYRICVDHQADFDVANAIFTQLTSQIGEHFGVSDITHFLDNNPKIKALNADIELNEGYKKSLAEDKLLGFK</sequence>
<dbReference type="EMBL" id="MWPV01000002">
    <property type="protein sequence ID" value="OUL58577.1"/>
    <property type="molecule type" value="Genomic_DNA"/>
</dbReference>
<dbReference type="AlphaFoldDB" id="A0A244CSI5"/>
<dbReference type="InterPro" id="IPR003329">
    <property type="entry name" value="Cytidylyl_trans"/>
</dbReference>
<dbReference type="PANTHER" id="PTHR42866">
    <property type="entry name" value="3-DEOXY-MANNO-OCTULOSONATE CYTIDYLYLTRANSFERASE"/>
    <property type="match status" value="1"/>
</dbReference>
<dbReference type="GO" id="GO:0005829">
    <property type="term" value="C:cytosol"/>
    <property type="evidence" value="ECO:0007669"/>
    <property type="project" value="TreeGrafter"/>
</dbReference>
<dbReference type="RefSeq" id="WP_086743879.1">
    <property type="nucleotide sequence ID" value="NZ_MWPV01000002.1"/>
</dbReference>
<name>A0A244CSI5_PSEDV</name>
<gene>
    <name evidence="1" type="ORF">B1199_09660</name>
</gene>
<dbReference type="InterPro" id="IPR029044">
    <property type="entry name" value="Nucleotide-diphossugar_trans"/>
</dbReference>
<evidence type="ECO:0000313" key="1">
    <source>
        <dbReference type="EMBL" id="OUL58577.1"/>
    </source>
</evidence>
<reference evidence="1 2" key="1">
    <citation type="submission" date="2017-02" db="EMBL/GenBank/DDBJ databases">
        <title>Pseudoalteromonas ulvae TC14 Genome.</title>
        <authorList>
            <person name="Molmeret M."/>
        </authorList>
    </citation>
    <scope>NUCLEOTIDE SEQUENCE [LARGE SCALE GENOMIC DNA]</scope>
    <source>
        <strain evidence="1">TC14</strain>
    </source>
</reference>
<accession>A0A244CSI5</accession>
<keyword evidence="2" id="KW-1185">Reference proteome</keyword>
<comment type="caution">
    <text evidence="1">The sequence shown here is derived from an EMBL/GenBank/DDBJ whole genome shotgun (WGS) entry which is preliminary data.</text>
</comment>
<evidence type="ECO:0000313" key="2">
    <source>
        <dbReference type="Proteomes" id="UP000194841"/>
    </source>
</evidence>
<dbReference type="Gene3D" id="3.90.550.10">
    <property type="entry name" value="Spore Coat Polysaccharide Biosynthesis Protein SpsA, Chain A"/>
    <property type="match status" value="1"/>
</dbReference>
<dbReference type="OrthoDB" id="9801052at2"/>
<dbReference type="PANTHER" id="PTHR42866:SF1">
    <property type="entry name" value="SPORE COAT POLYSACCHARIDE BIOSYNTHESIS PROTEIN SPSF"/>
    <property type="match status" value="1"/>
</dbReference>
<protein>
    <recommendedName>
        <fullName evidence="3">Polysaccharide biosynthesis protein</fullName>
    </recommendedName>
</protein>
<organism evidence="1 2">
    <name type="scientific">Pseudoalteromonas ulvae</name>
    <dbReference type="NCBI Taxonomy" id="107327"/>
    <lineage>
        <taxon>Bacteria</taxon>
        <taxon>Pseudomonadati</taxon>
        <taxon>Pseudomonadota</taxon>
        <taxon>Gammaproteobacteria</taxon>
        <taxon>Alteromonadales</taxon>
        <taxon>Pseudoalteromonadaceae</taxon>
        <taxon>Pseudoalteromonas</taxon>
    </lineage>
</organism>
<dbReference type="SUPFAM" id="SSF53448">
    <property type="entry name" value="Nucleotide-diphospho-sugar transferases"/>
    <property type="match status" value="1"/>
</dbReference>
<dbReference type="CDD" id="cd02518">
    <property type="entry name" value="GT2_SpsF"/>
    <property type="match status" value="1"/>
</dbReference>
<evidence type="ECO:0008006" key="3">
    <source>
        <dbReference type="Google" id="ProtNLM"/>
    </source>
</evidence>
<dbReference type="Pfam" id="PF02348">
    <property type="entry name" value="CTP_transf_3"/>
    <property type="match status" value="1"/>
</dbReference>
<proteinExistence type="predicted"/>
<dbReference type="Proteomes" id="UP000194841">
    <property type="component" value="Unassembled WGS sequence"/>
</dbReference>